<evidence type="ECO:0000313" key="3">
    <source>
        <dbReference type="EMBL" id="GMG81304.1"/>
    </source>
</evidence>
<feature type="transmembrane region" description="Helical" evidence="1">
    <location>
        <begin position="175"/>
        <end position="190"/>
    </location>
</feature>
<organism evidence="3 4">
    <name type="scientific">Paralimibaculum aggregatum</name>
    <dbReference type="NCBI Taxonomy" id="3036245"/>
    <lineage>
        <taxon>Bacteria</taxon>
        <taxon>Pseudomonadati</taxon>
        <taxon>Pseudomonadota</taxon>
        <taxon>Alphaproteobacteria</taxon>
        <taxon>Rhodobacterales</taxon>
        <taxon>Paracoccaceae</taxon>
        <taxon>Paralimibaculum</taxon>
    </lineage>
</organism>
<feature type="transmembrane region" description="Helical" evidence="1">
    <location>
        <begin position="114"/>
        <end position="131"/>
    </location>
</feature>
<comment type="caution">
    <text evidence="3">The sequence shown here is derived from an EMBL/GenBank/DDBJ whole genome shotgun (WGS) entry which is preliminary data.</text>
</comment>
<proteinExistence type="predicted"/>
<feature type="transmembrane region" description="Helical" evidence="1">
    <location>
        <begin position="46"/>
        <end position="68"/>
    </location>
</feature>
<keyword evidence="1" id="KW-1133">Transmembrane helix</keyword>
<feature type="transmembrane region" description="Helical" evidence="1">
    <location>
        <begin position="197"/>
        <end position="219"/>
    </location>
</feature>
<gene>
    <name evidence="3" type="ORF">LNKW23_05170</name>
</gene>
<feature type="transmembrane region" description="Helical" evidence="1">
    <location>
        <begin position="21"/>
        <end position="40"/>
    </location>
</feature>
<feature type="transmembrane region" description="Helical" evidence="1">
    <location>
        <begin position="80"/>
        <end position="102"/>
    </location>
</feature>
<dbReference type="EMBL" id="BSYI01000003">
    <property type="protein sequence ID" value="GMG81304.1"/>
    <property type="molecule type" value="Genomic_DNA"/>
</dbReference>
<accession>A0ABQ6LD67</accession>
<keyword evidence="1" id="KW-0812">Transmembrane</keyword>
<sequence length="227" mass="24800">MDAAAREPAAAAMSRPTRLRLWGEMLALFVGVPVLMAYFFGSYPLFPVLIALTVVAAGLLAITPGFGFRELLRWPAPGSALIAVLMGIATFVICSALALWLVPDRYLAFPRDNTRLWLMVMLLYPLASALPQELIYRPLFFRRYGGLFRSERWALAANAAAFGLGHLFYMNPVTILSTVVAGAIFGAAYLRSNCFLFAVLLHALAGQIMFTSGLGVFFYHGAVGRTP</sequence>
<evidence type="ECO:0000313" key="4">
    <source>
        <dbReference type="Proteomes" id="UP001239909"/>
    </source>
</evidence>
<reference evidence="3 4" key="1">
    <citation type="submission" date="2023-04" db="EMBL/GenBank/DDBJ databases">
        <title>Marinoamorphus aggregata gen. nov., sp. Nov., isolate from tissue of brittle star Ophioplocus japonicus.</title>
        <authorList>
            <person name="Kawano K."/>
            <person name="Sawayama S."/>
            <person name="Nakagawa S."/>
        </authorList>
    </citation>
    <scope>NUCLEOTIDE SEQUENCE [LARGE SCALE GENOMIC DNA]</scope>
    <source>
        <strain evidence="3 4">NKW23</strain>
    </source>
</reference>
<feature type="domain" description="CAAX prenyl protease 2/Lysostaphin resistance protein A-like" evidence="2">
    <location>
        <begin position="116"/>
        <end position="204"/>
    </location>
</feature>
<dbReference type="Pfam" id="PF02517">
    <property type="entry name" value="Rce1-like"/>
    <property type="match status" value="1"/>
</dbReference>
<evidence type="ECO:0000256" key="1">
    <source>
        <dbReference type="SAM" id="Phobius"/>
    </source>
</evidence>
<dbReference type="Proteomes" id="UP001239909">
    <property type="component" value="Unassembled WGS sequence"/>
</dbReference>
<keyword evidence="4" id="KW-1185">Reference proteome</keyword>
<protein>
    <recommendedName>
        <fullName evidence="2">CAAX prenyl protease 2/Lysostaphin resistance protein A-like domain-containing protein</fullName>
    </recommendedName>
</protein>
<evidence type="ECO:0000259" key="2">
    <source>
        <dbReference type="Pfam" id="PF02517"/>
    </source>
</evidence>
<name>A0ABQ6LD67_9RHOB</name>
<keyword evidence="1" id="KW-0472">Membrane</keyword>
<dbReference type="InterPro" id="IPR003675">
    <property type="entry name" value="Rce1/LyrA-like_dom"/>
</dbReference>
<dbReference type="RefSeq" id="WP_285669969.1">
    <property type="nucleotide sequence ID" value="NZ_BSYI01000003.1"/>
</dbReference>